<dbReference type="InterPro" id="IPR036188">
    <property type="entry name" value="FAD/NAD-bd_sf"/>
</dbReference>
<dbReference type="RefSeq" id="XP_024732021.1">
    <property type="nucleotide sequence ID" value="XM_024885146.1"/>
</dbReference>
<accession>A0A2J6SWG4</accession>
<dbReference type="InParanoid" id="A0A2J6SWG4"/>
<dbReference type="Pfam" id="PF13450">
    <property type="entry name" value="NAD_binding_8"/>
    <property type="match status" value="1"/>
</dbReference>
<dbReference type="AlphaFoldDB" id="A0A2J6SWG4"/>
<protein>
    <submittedName>
        <fullName evidence="2">FAD/NAD(P)-binding domain-containing protein</fullName>
    </submittedName>
</protein>
<name>A0A2J6SWG4_9HELO</name>
<reference evidence="2 3" key="1">
    <citation type="submission" date="2016-04" db="EMBL/GenBank/DDBJ databases">
        <title>A degradative enzymes factory behind the ericoid mycorrhizal symbiosis.</title>
        <authorList>
            <consortium name="DOE Joint Genome Institute"/>
            <person name="Martino E."/>
            <person name="Morin E."/>
            <person name="Grelet G."/>
            <person name="Kuo A."/>
            <person name="Kohler A."/>
            <person name="Daghino S."/>
            <person name="Barry K."/>
            <person name="Choi C."/>
            <person name="Cichocki N."/>
            <person name="Clum A."/>
            <person name="Copeland A."/>
            <person name="Hainaut M."/>
            <person name="Haridas S."/>
            <person name="Labutti K."/>
            <person name="Lindquist E."/>
            <person name="Lipzen A."/>
            <person name="Khouja H.-R."/>
            <person name="Murat C."/>
            <person name="Ohm R."/>
            <person name="Olson A."/>
            <person name="Spatafora J."/>
            <person name="Veneault-Fourrey C."/>
            <person name="Henrissat B."/>
            <person name="Grigoriev I."/>
            <person name="Martin F."/>
            <person name="Perotto S."/>
        </authorList>
    </citation>
    <scope>NUCLEOTIDE SEQUENCE [LARGE SCALE GENOMIC DNA]</scope>
    <source>
        <strain evidence="2 3">E</strain>
    </source>
</reference>
<evidence type="ECO:0000313" key="2">
    <source>
        <dbReference type="EMBL" id="PMD55117.1"/>
    </source>
</evidence>
<organism evidence="2 3">
    <name type="scientific">Hyaloscypha bicolor E</name>
    <dbReference type="NCBI Taxonomy" id="1095630"/>
    <lineage>
        <taxon>Eukaryota</taxon>
        <taxon>Fungi</taxon>
        <taxon>Dikarya</taxon>
        <taxon>Ascomycota</taxon>
        <taxon>Pezizomycotina</taxon>
        <taxon>Leotiomycetes</taxon>
        <taxon>Helotiales</taxon>
        <taxon>Hyaloscyphaceae</taxon>
        <taxon>Hyaloscypha</taxon>
        <taxon>Hyaloscypha bicolor</taxon>
    </lineage>
</organism>
<dbReference type="Gene3D" id="3.50.50.60">
    <property type="entry name" value="FAD/NAD(P)-binding domain"/>
    <property type="match status" value="2"/>
</dbReference>
<dbReference type="EMBL" id="KZ613856">
    <property type="protein sequence ID" value="PMD55117.1"/>
    <property type="molecule type" value="Genomic_DNA"/>
</dbReference>
<dbReference type="InterPro" id="IPR051209">
    <property type="entry name" value="FAD-bind_Monooxygenase_sf"/>
</dbReference>
<keyword evidence="3" id="KW-1185">Reference proteome</keyword>
<evidence type="ECO:0000313" key="3">
    <source>
        <dbReference type="Proteomes" id="UP000235371"/>
    </source>
</evidence>
<proteinExistence type="inferred from homology"/>
<sequence>MVSETAGAAAARVTIPDTPYTILEQPLGTESHVRIVTIGAGASGINMIRTLRTSLTNYTHIVYEKNPKVGGTWYENRYPGCKCDIPAHNYQYSWKPNPEWNSFFGSAEEIEAYFCGVVEEEDFGREIKTEHRVVQARWNEKGVWELRIEDLRSGIVFDDYCHFLLNASGILNNWKWPQIPGLHDFKGDLVHSANWPENFEYPGRKVAVIGNGSSGVQIVPALQPGNWIAPPSYKTWKSGKVAEILGSLDMDGENFTPKQIEKFKTSPEYYLEFVKAVEEQINGRFPMMLKDSERQAQAFKLLSIYMTTLLGNDKLLCKALIPSFAVGCRRLTPGPGYLESLTKENVRVVTENIARVVPTGIEIATGEVVEVDSLICATGFDLSFRPRFPVIGRKGNLQDLWTENLPRAYMSCAVPDFPNYFMFLGPNSAIGHGSVITITEHISRYICSIIQKCQTEGILSLSPSHAALSAYSEHIDAFMPRTVWSETCRSWFKNGKETGPVTALHPGSRIHWFHMLEMFRGEDFEYVYERGRFGYLGNGFSTKELEGGEDKTWYLGTLGANN</sequence>
<comment type="similarity">
    <text evidence="1">Belongs to the FAD-binding monooxygenase family.</text>
</comment>
<evidence type="ECO:0000256" key="1">
    <source>
        <dbReference type="ARBA" id="ARBA00010139"/>
    </source>
</evidence>
<dbReference type="OrthoDB" id="74360at2759"/>
<dbReference type="Proteomes" id="UP000235371">
    <property type="component" value="Unassembled WGS sequence"/>
</dbReference>
<gene>
    <name evidence="2" type="ORF">K444DRAFT_645897</name>
</gene>
<dbReference type="PANTHER" id="PTHR42877:SF12">
    <property type="entry name" value="MONOOXYGENASE"/>
    <property type="match status" value="1"/>
</dbReference>
<dbReference type="GeneID" id="36593223"/>
<dbReference type="PANTHER" id="PTHR42877">
    <property type="entry name" value="L-ORNITHINE N(5)-MONOOXYGENASE-RELATED"/>
    <property type="match status" value="1"/>
</dbReference>
<dbReference type="SUPFAM" id="SSF51905">
    <property type="entry name" value="FAD/NAD(P)-binding domain"/>
    <property type="match status" value="2"/>
</dbReference>